<dbReference type="Proteomes" id="UP000663088">
    <property type="component" value="Chromosome"/>
</dbReference>
<feature type="transmembrane region" description="Helical" evidence="8">
    <location>
        <begin position="304"/>
        <end position="324"/>
    </location>
</feature>
<evidence type="ECO:0000256" key="5">
    <source>
        <dbReference type="ARBA" id="ARBA00022989"/>
    </source>
</evidence>
<feature type="transmembrane region" description="Helical" evidence="8">
    <location>
        <begin position="330"/>
        <end position="348"/>
    </location>
</feature>
<sequence length="387" mass="43952">MKAKAMFLKEPVVGYALWAVLFTVISLSIAQHPSDRTVSLAYIQAAQRFLQKAPLYEREGIHGFLYFPHFAIFFCPFVFMPPLAREILWRLFSLLLFVGSIRKISSSFFPGLLSKAFFCFSLLVMASSMASLRNGQTNLGLGAALMLGFLYCGEKKNFKAGLFFFLSLILKPIALYPFFCAVLFFPSFRKAALATLLFFFIFPFFFSMDRPRYAYEQYLLFLNRMLSVSQPNEANFADIQGLLYLFHLKLSPLLSFLTRSLGAIATLLVVRALGNLPRGSSLFPALLYSFSTGYLLLFNPRTELNSYILLGLSVAFFSLYFGWIERQPKASLLFIFLTPLLGIEAFGGSWIRIGLWLKPLVCLLFESLLVFFLFNRRSPVCCPIRSG</sequence>
<keyword evidence="3" id="KW-0808">Transferase</keyword>
<evidence type="ECO:0000256" key="6">
    <source>
        <dbReference type="ARBA" id="ARBA00023136"/>
    </source>
</evidence>
<organism evidence="9 10">
    <name type="scientific">Candidatus Methylacidiphilum infernorum</name>
    <dbReference type="NCBI Taxonomy" id="511746"/>
    <lineage>
        <taxon>Bacteria</taxon>
        <taxon>Pseudomonadati</taxon>
        <taxon>Verrucomicrobiota</taxon>
        <taxon>Methylacidiphilae</taxon>
        <taxon>Methylacidiphilales</taxon>
        <taxon>Methylacidiphilaceae</taxon>
        <taxon>Methylacidiphilum (ex Ratnadevi et al. 2023)</taxon>
    </lineage>
</organism>
<keyword evidence="6 8" id="KW-0472">Membrane</keyword>
<protein>
    <submittedName>
        <fullName evidence="9">DUF2029 domain-containing protein</fullName>
    </submittedName>
</protein>
<feature type="transmembrane region" description="Helical" evidence="8">
    <location>
        <begin position="12"/>
        <end position="30"/>
    </location>
</feature>
<feature type="transmembrane region" description="Helical" evidence="8">
    <location>
        <begin position="279"/>
        <end position="297"/>
    </location>
</feature>
<evidence type="ECO:0000313" key="10">
    <source>
        <dbReference type="Proteomes" id="UP000663088"/>
    </source>
</evidence>
<keyword evidence="2" id="KW-1003">Cell membrane</keyword>
<keyword evidence="10" id="KW-1185">Reference proteome</keyword>
<comment type="subcellular location">
    <subcellularLocation>
        <location evidence="1">Cell membrane</location>
        <topology evidence="1">Multi-pass membrane protein</topology>
    </subcellularLocation>
</comment>
<keyword evidence="4 8" id="KW-0812">Transmembrane</keyword>
<keyword evidence="5 8" id="KW-1133">Transmembrane helix</keyword>
<evidence type="ECO:0000256" key="4">
    <source>
        <dbReference type="ARBA" id="ARBA00022692"/>
    </source>
</evidence>
<dbReference type="InterPro" id="IPR018584">
    <property type="entry name" value="GT87"/>
</dbReference>
<dbReference type="EMBL" id="CP065956">
    <property type="protein sequence ID" value="QSR87636.1"/>
    <property type="molecule type" value="Genomic_DNA"/>
</dbReference>
<feature type="transmembrane region" description="Helical" evidence="8">
    <location>
        <begin position="64"/>
        <end position="81"/>
    </location>
</feature>
<name>A0ABX7PX97_9BACT</name>
<evidence type="ECO:0000256" key="3">
    <source>
        <dbReference type="ARBA" id="ARBA00022679"/>
    </source>
</evidence>
<evidence type="ECO:0000256" key="8">
    <source>
        <dbReference type="SAM" id="Phobius"/>
    </source>
</evidence>
<gene>
    <name evidence="9" type="ORF">EM20IM_04770</name>
</gene>
<proteinExistence type="inferred from homology"/>
<feature type="transmembrane region" description="Helical" evidence="8">
    <location>
        <begin position="253"/>
        <end position="273"/>
    </location>
</feature>
<reference evidence="9 10" key="1">
    <citation type="submission" date="2020-12" db="EMBL/GenBank/DDBJ databases">
        <authorList>
            <person name="Awala S.I."/>
            <person name="Gwak J.-H."/>
            <person name="Kim S.-J."/>
            <person name="Rhee S.-K."/>
        </authorList>
    </citation>
    <scope>NUCLEOTIDE SEQUENCE [LARGE SCALE GENOMIC DNA]</scope>
    <source>
        <strain evidence="9 10">IT5</strain>
    </source>
</reference>
<feature type="transmembrane region" description="Helical" evidence="8">
    <location>
        <begin position="191"/>
        <end position="208"/>
    </location>
</feature>
<feature type="transmembrane region" description="Helical" evidence="8">
    <location>
        <begin position="112"/>
        <end position="130"/>
    </location>
</feature>
<accession>A0ABX7PX97</accession>
<evidence type="ECO:0000256" key="1">
    <source>
        <dbReference type="ARBA" id="ARBA00004651"/>
    </source>
</evidence>
<comment type="similarity">
    <text evidence="7">Belongs to the glycosyltransferase 87 family.</text>
</comment>
<dbReference type="Pfam" id="PF09594">
    <property type="entry name" value="GT87"/>
    <property type="match status" value="1"/>
</dbReference>
<evidence type="ECO:0000256" key="2">
    <source>
        <dbReference type="ARBA" id="ARBA00022475"/>
    </source>
</evidence>
<dbReference type="RefSeq" id="WP_206848082.1">
    <property type="nucleotide sequence ID" value="NZ_CP065956.1"/>
</dbReference>
<feature type="transmembrane region" description="Helical" evidence="8">
    <location>
        <begin position="160"/>
        <end position="185"/>
    </location>
</feature>
<evidence type="ECO:0000313" key="9">
    <source>
        <dbReference type="EMBL" id="QSR87636.1"/>
    </source>
</evidence>
<feature type="transmembrane region" description="Helical" evidence="8">
    <location>
        <begin position="355"/>
        <end position="374"/>
    </location>
</feature>
<evidence type="ECO:0000256" key="7">
    <source>
        <dbReference type="ARBA" id="ARBA00024033"/>
    </source>
</evidence>